<keyword evidence="3" id="KW-1185">Reference proteome</keyword>
<sequence length="107" mass="11713">MEDDTDILLTLVQSLLEPASSLSQADILEALVQFSGSVEDAAAYLNKQFMTQTATAAGRVNKTTTRKRKRSPNLDAWLKPASKSSATRENDLPKPMEHADWPSSPPL</sequence>
<comment type="caution">
    <text evidence="2">The sequence shown here is derived from an EMBL/GenBank/DDBJ whole genome shotgun (WGS) entry which is preliminary data.</text>
</comment>
<evidence type="ECO:0000313" key="2">
    <source>
        <dbReference type="EMBL" id="RXW24912.1"/>
    </source>
</evidence>
<reference evidence="2 3" key="1">
    <citation type="submission" date="2019-01" db="EMBL/GenBank/DDBJ databases">
        <title>Draft genome sequence of Psathyrella aberdarensis IHI B618.</title>
        <authorList>
            <person name="Buettner E."/>
            <person name="Kellner H."/>
        </authorList>
    </citation>
    <scope>NUCLEOTIDE SEQUENCE [LARGE SCALE GENOMIC DNA]</scope>
    <source>
        <strain evidence="2 3">IHI B618</strain>
    </source>
</reference>
<protein>
    <submittedName>
        <fullName evidence="2">Uncharacterized protein</fullName>
    </submittedName>
</protein>
<proteinExistence type="predicted"/>
<dbReference type="Proteomes" id="UP000290288">
    <property type="component" value="Unassembled WGS sequence"/>
</dbReference>
<feature type="region of interest" description="Disordered" evidence="1">
    <location>
        <begin position="57"/>
        <end position="107"/>
    </location>
</feature>
<dbReference type="EMBL" id="SDEE01000012">
    <property type="protein sequence ID" value="RXW24912.1"/>
    <property type="molecule type" value="Genomic_DNA"/>
</dbReference>
<dbReference type="OrthoDB" id="545910at2759"/>
<gene>
    <name evidence="2" type="ORF">EST38_g977</name>
</gene>
<feature type="compositionally biased region" description="Basic and acidic residues" evidence="1">
    <location>
        <begin position="86"/>
        <end position="100"/>
    </location>
</feature>
<evidence type="ECO:0000313" key="3">
    <source>
        <dbReference type="Proteomes" id="UP000290288"/>
    </source>
</evidence>
<dbReference type="AlphaFoldDB" id="A0A4Q2DZC8"/>
<accession>A0A4Q2DZC8</accession>
<evidence type="ECO:0000256" key="1">
    <source>
        <dbReference type="SAM" id="MobiDB-lite"/>
    </source>
</evidence>
<name>A0A4Q2DZC8_9AGAR</name>
<organism evidence="2 3">
    <name type="scientific">Candolleomyces aberdarensis</name>
    <dbReference type="NCBI Taxonomy" id="2316362"/>
    <lineage>
        <taxon>Eukaryota</taxon>
        <taxon>Fungi</taxon>
        <taxon>Dikarya</taxon>
        <taxon>Basidiomycota</taxon>
        <taxon>Agaricomycotina</taxon>
        <taxon>Agaricomycetes</taxon>
        <taxon>Agaricomycetidae</taxon>
        <taxon>Agaricales</taxon>
        <taxon>Agaricineae</taxon>
        <taxon>Psathyrellaceae</taxon>
        <taxon>Candolleomyces</taxon>
    </lineage>
</organism>